<dbReference type="GO" id="GO:0060271">
    <property type="term" value="P:cilium assembly"/>
    <property type="evidence" value="ECO:0007669"/>
    <property type="project" value="TreeGrafter"/>
</dbReference>
<dbReference type="GO" id="GO:0005930">
    <property type="term" value="C:axoneme"/>
    <property type="evidence" value="ECO:0007669"/>
    <property type="project" value="TreeGrafter"/>
</dbReference>
<dbReference type="Pfam" id="PF25828">
    <property type="entry name" value="CC_Cfap43"/>
    <property type="match status" value="1"/>
</dbReference>
<keyword evidence="6" id="KW-0175">Coiled coil</keyword>
<keyword evidence="7" id="KW-0206">Cytoskeleton</keyword>
<organism evidence="9">
    <name type="scientific">Timema genevievae</name>
    <name type="common">Walking stick</name>
    <dbReference type="NCBI Taxonomy" id="629358"/>
    <lineage>
        <taxon>Eukaryota</taxon>
        <taxon>Metazoa</taxon>
        <taxon>Ecdysozoa</taxon>
        <taxon>Arthropoda</taxon>
        <taxon>Hexapoda</taxon>
        <taxon>Insecta</taxon>
        <taxon>Pterygota</taxon>
        <taxon>Neoptera</taxon>
        <taxon>Polyneoptera</taxon>
        <taxon>Phasmatodea</taxon>
        <taxon>Timematodea</taxon>
        <taxon>Timematoidea</taxon>
        <taxon>Timematidae</taxon>
        <taxon>Timema</taxon>
    </lineage>
</organism>
<protein>
    <submittedName>
        <fullName evidence="9">Uncharacterized protein</fullName>
    </submittedName>
</protein>
<proteinExistence type="predicted"/>
<evidence type="ECO:0000256" key="8">
    <source>
        <dbReference type="ARBA" id="ARBA00023273"/>
    </source>
</evidence>
<dbReference type="EMBL" id="OE843561">
    <property type="protein sequence ID" value="CAD7603416.1"/>
    <property type="molecule type" value="Genomic_DNA"/>
</dbReference>
<keyword evidence="4" id="KW-0853">WD repeat</keyword>
<reference evidence="9" key="1">
    <citation type="submission" date="2020-11" db="EMBL/GenBank/DDBJ databases">
        <authorList>
            <person name="Tran Van P."/>
        </authorList>
    </citation>
    <scope>NUCLEOTIDE SEQUENCE</scope>
</reference>
<evidence type="ECO:0000256" key="1">
    <source>
        <dbReference type="ARBA" id="ARBA00004138"/>
    </source>
</evidence>
<keyword evidence="5" id="KW-0677">Repeat</keyword>
<dbReference type="PANTHER" id="PTHR14885">
    <property type="entry name" value="CILIA- AND FLAGELLA-ASSOCIATED PROTEIN 43-RELATED"/>
    <property type="match status" value="1"/>
</dbReference>
<evidence type="ECO:0000256" key="5">
    <source>
        <dbReference type="ARBA" id="ARBA00022737"/>
    </source>
</evidence>
<evidence type="ECO:0000256" key="6">
    <source>
        <dbReference type="ARBA" id="ARBA00023054"/>
    </source>
</evidence>
<keyword evidence="3" id="KW-0963">Cytoplasm</keyword>
<evidence type="ECO:0000256" key="7">
    <source>
        <dbReference type="ARBA" id="ARBA00023212"/>
    </source>
</evidence>
<gene>
    <name evidence="9" type="ORF">TGEB3V08_LOCUS8774</name>
</gene>
<evidence type="ECO:0000256" key="2">
    <source>
        <dbReference type="ARBA" id="ARBA00004245"/>
    </source>
</evidence>
<name>A0A7R9K462_TIMGE</name>
<evidence type="ECO:0000256" key="4">
    <source>
        <dbReference type="ARBA" id="ARBA00022574"/>
    </source>
</evidence>
<evidence type="ECO:0000313" key="9">
    <source>
        <dbReference type="EMBL" id="CAD7603416.1"/>
    </source>
</evidence>
<comment type="subcellular location">
    <subcellularLocation>
        <location evidence="1">Cell projection</location>
        <location evidence="1">Cilium</location>
    </subcellularLocation>
    <subcellularLocation>
        <location evidence="2">Cytoplasm</location>
        <location evidence="2">Cytoskeleton</location>
    </subcellularLocation>
</comment>
<sequence length="225" mass="24708">MAICAHLPGAAIGTLTSVVGVAPLASASTAGLLPLERAAAAKASAFELVADHLQPGKSSFLTEGAFSPRERKPSTPPAKMGCTSLPLMADPPTLAANCFLLGAGRFRAQDSSKPHPVFFDKAMFDAETHLRDLDKRIEKTLKANRELDGRVIDLNVDVNEHNLQRDTELEVKNAEGVQRRMSVIVKRSRLITKIQEQYNDILVMQTELELLRLKTFPTLKYKTLF</sequence>
<evidence type="ECO:0000256" key="3">
    <source>
        <dbReference type="ARBA" id="ARBA00022490"/>
    </source>
</evidence>
<keyword evidence="8" id="KW-0966">Cell projection</keyword>
<dbReference type="PANTHER" id="PTHR14885:SF1">
    <property type="entry name" value="CILIA- AND FLAGELLA-ASSOCIATED PROTEIN 43"/>
    <property type="match status" value="1"/>
</dbReference>
<accession>A0A7R9K462</accession>
<dbReference type="AlphaFoldDB" id="A0A7R9K462"/>